<dbReference type="InterPro" id="IPR029442">
    <property type="entry name" value="GyrI-like"/>
</dbReference>
<dbReference type="Pfam" id="PF06445">
    <property type="entry name" value="GyrI-like"/>
    <property type="match status" value="1"/>
</dbReference>
<reference evidence="2 3" key="1">
    <citation type="submission" date="2019-06" db="EMBL/GenBank/DDBJ databases">
        <title>Sequencing the genomes of 1000 actinobacteria strains.</title>
        <authorList>
            <person name="Klenk H.-P."/>
        </authorList>
    </citation>
    <scope>NUCLEOTIDE SEQUENCE [LARGE SCALE GENOMIC DNA]</scope>
    <source>
        <strain evidence="2 3">DSM 24683</strain>
    </source>
</reference>
<protein>
    <submittedName>
        <fullName evidence="2">GyrI-like small molecule binding protein</fullName>
    </submittedName>
</protein>
<evidence type="ECO:0000313" key="3">
    <source>
        <dbReference type="Proteomes" id="UP000318380"/>
    </source>
</evidence>
<dbReference type="OrthoDB" id="795001at2"/>
<sequence length="155" mass="17114">MLTHGPETTMTARQHTAVRRATLPSNQARAWIRRTCDEVAASLYHRGIVAAGYPFARLRPRPGHRVEVEAGIPTTAAVGAEDGIEPSVLPGGPAVWIRYVGPADQVEQAYQAIGEWLQDERVRGAEEAWEIYRDLPIGDQRRARTEVIQPIAAAR</sequence>
<dbReference type="SUPFAM" id="SSF55136">
    <property type="entry name" value="Probable bacterial effector-binding domain"/>
    <property type="match status" value="1"/>
</dbReference>
<gene>
    <name evidence="2" type="ORF">FB561_5851</name>
</gene>
<dbReference type="Gene3D" id="3.20.80.10">
    <property type="entry name" value="Regulatory factor, effector binding domain"/>
    <property type="match status" value="1"/>
</dbReference>
<proteinExistence type="predicted"/>
<organism evidence="2 3">
    <name type="scientific">Kribbella amoyensis</name>
    <dbReference type="NCBI Taxonomy" id="996641"/>
    <lineage>
        <taxon>Bacteria</taxon>
        <taxon>Bacillati</taxon>
        <taxon>Actinomycetota</taxon>
        <taxon>Actinomycetes</taxon>
        <taxon>Propionibacteriales</taxon>
        <taxon>Kribbellaceae</taxon>
        <taxon>Kribbella</taxon>
    </lineage>
</organism>
<dbReference type="InterPro" id="IPR011256">
    <property type="entry name" value="Reg_factor_effector_dom_sf"/>
</dbReference>
<feature type="domain" description="GyrI-like small molecule binding" evidence="1">
    <location>
        <begin position="59"/>
        <end position="151"/>
    </location>
</feature>
<dbReference type="EMBL" id="VIVK01000001">
    <property type="protein sequence ID" value="TWD84657.1"/>
    <property type="molecule type" value="Genomic_DNA"/>
</dbReference>
<dbReference type="Proteomes" id="UP000318380">
    <property type="component" value="Unassembled WGS sequence"/>
</dbReference>
<name>A0A561C0T3_9ACTN</name>
<evidence type="ECO:0000313" key="2">
    <source>
        <dbReference type="EMBL" id="TWD84657.1"/>
    </source>
</evidence>
<dbReference type="RefSeq" id="WP_145812197.1">
    <property type="nucleotide sequence ID" value="NZ_VIVK01000001.1"/>
</dbReference>
<comment type="caution">
    <text evidence="2">The sequence shown here is derived from an EMBL/GenBank/DDBJ whole genome shotgun (WGS) entry which is preliminary data.</text>
</comment>
<evidence type="ECO:0000259" key="1">
    <source>
        <dbReference type="Pfam" id="PF06445"/>
    </source>
</evidence>
<accession>A0A561C0T3</accession>
<dbReference type="AlphaFoldDB" id="A0A561C0T3"/>
<keyword evidence="3" id="KW-1185">Reference proteome</keyword>